<name>A0ACD5G7P0_9VIBR</name>
<reference evidence="1 2" key="1">
    <citation type="journal article" date="2018" name="Nature">
        <title>A major lineage of non-tailed dsDNA viruses as unrecognized killers of marine bacteria.</title>
        <authorList>
            <person name="Kauffman K.M."/>
            <person name="Hussain F.A."/>
            <person name="Yang J."/>
            <person name="Arevalo P."/>
            <person name="Brown J.M."/>
            <person name="Chang W.K."/>
            <person name="VanInsberghe D."/>
            <person name="Elsherbini J."/>
            <person name="Sharma R.S."/>
            <person name="Cutler M.B."/>
            <person name="Kelly L."/>
            <person name="Polz M.F."/>
        </authorList>
    </citation>
    <scope>NUCLEOTIDE SEQUENCE [LARGE SCALE GENOMIC DNA]</scope>
    <source>
        <strain evidence="1 2">10N.222.46.E12</strain>
    </source>
</reference>
<keyword evidence="1" id="KW-0614">Plasmid</keyword>
<dbReference type="Proteomes" id="UP000235310">
    <property type="component" value="Plasmid unnamed7"/>
</dbReference>
<organism evidence="1 2">
    <name type="scientific">Vibrio cyclitrophicus</name>
    <dbReference type="NCBI Taxonomy" id="47951"/>
    <lineage>
        <taxon>Bacteria</taxon>
        <taxon>Pseudomonadati</taxon>
        <taxon>Pseudomonadota</taxon>
        <taxon>Gammaproteobacteria</taxon>
        <taxon>Vibrionales</taxon>
        <taxon>Vibrionaceae</taxon>
        <taxon>Vibrio</taxon>
    </lineage>
</organism>
<evidence type="ECO:0000313" key="2">
    <source>
        <dbReference type="Proteomes" id="UP000235310"/>
    </source>
</evidence>
<sequence length="935" mass="103433">MATTLEYITYTNGEVARKVLNTVATFCSSPSFDSMQQIALMIGLTVTLYQYSISRDHAHLIKWVAVCIALPLFLINMTARMQIIDKTEPAYSASVDNVPYIVALPAHYMGLLMSGLTESVETIMALPDDERFGRTGMMFGSRLYRLSEQSSLRTVVAQGIWNDFFNNCIVGDIEINHKYTWEGLLGSADIFGFLDTQTMSPLRAIILPDGTYKTCQEAYPDIKTTFQDDAQENINLLGSYLYGDKASTQLNFLKTALSDSHDQFIGYSRDSVDILKHNMAMNAIRSSVNANDHSAVGMNYAYTSNKMQTTAMWANIGLQAKEFVPMLHTIFFLMFSVFGFVVVIVALIPRLTAMVLGNYFKTFATLALYPFIFAVLNSIMNWSLEATTVGYANDFGGITMTNSNALDEMHTRFAAIAGYLMMSTPLIAASMFKGGAAMMGSLNYGLAGMINSVNARTSGAMATGDISHGNTAIDTHQSKNVTSNKIDTANYEKTFGDTVQQSDGSFRTDYGGGNTVYDQNPSVSNFTWGMNATSAMQEATRNEYQSSQQNLQNWNNQVGESNTLSAGMLQNWSYANSDTNQYSTRDAMSTSSSLNTSVSTMQSSLDSISQQEGFSHTSAVNLANGFSGSIGAGASTPSFQVFDAKIGANANISAENRESWDKLDQESKQQVYQDLVQYNSSASKVNDIAHSEDASSLNADTQSWLRNWSSNYQNTQTAMSNVSAAHQKTEQLAEINSRLEQDGTQISENLVPRFQQYVEDKAESKDEATSILTAQSGDGAEKRRAMMDDYLSSGQFLNDVANIPTEEQMTQRSIENAQNMSPTQWQNLMQEGERQKSQARYEQKNERANETFESQQLMDYNLYKARIAEAQAKQPEVDEKIIRQSIPYPEGEGVPSQVNAQLDTTPIGRVAGDLVDFEKPDWEAEYGQHHSGKQR</sequence>
<protein>
    <submittedName>
        <fullName evidence="1">Conjugal transfer protein TraG N-terminal domain-containing protein</fullName>
    </submittedName>
</protein>
<accession>A0ACD5G7P0</accession>
<geneLocation type="plasmid" evidence="1 2">
    <name>unnamed7</name>
</geneLocation>
<evidence type="ECO:0000313" key="1">
    <source>
        <dbReference type="EMBL" id="XNH97333.1"/>
    </source>
</evidence>
<gene>
    <name evidence="1" type="ORF">BCS90_27235</name>
</gene>
<dbReference type="EMBL" id="CP170597">
    <property type="protein sequence ID" value="XNH97333.1"/>
    <property type="molecule type" value="Genomic_DNA"/>
</dbReference>
<proteinExistence type="predicted"/>